<reference evidence="1 2" key="1">
    <citation type="journal article" date="2019" name="Commun. Biol.">
        <title>The bagworm genome reveals a unique fibroin gene that provides high tensile strength.</title>
        <authorList>
            <person name="Kono N."/>
            <person name="Nakamura H."/>
            <person name="Ohtoshi R."/>
            <person name="Tomita M."/>
            <person name="Numata K."/>
            <person name="Arakawa K."/>
        </authorList>
    </citation>
    <scope>NUCLEOTIDE SEQUENCE [LARGE SCALE GENOMIC DNA]</scope>
</reference>
<name>A0A4C1ZPY3_EUMVA</name>
<comment type="caution">
    <text evidence="1">The sequence shown here is derived from an EMBL/GenBank/DDBJ whole genome shotgun (WGS) entry which is preliminary data.</text>
</comment>
<dbReference type="AlphaFoldDB" id="A0A4C1ZPY3"/>
<keyword evidence="2" id="KW-1185">Reference proteome</keyword>
<organism evidence="1 2">
    <name type="scientific">Eumeta variegata</name>
    <name type="common">Bagworm moth</name>
    <name type="synonym">Eumeta japonica</name>
    <dbReference type="NCBI Taxonomy" id="151549"/>
    <lineage>
        <taxon>Eukaryota</taxon>
        <taxon>Metazoa</taxon>
        <taxon>Ecdysozoa</taxon>
        <taxon>Arthropoda</taxon>
        <taxon>Hexapoda</taxon>
        <taxon>Insecta</taxon>
        <taxon>Pterygota</taxon>
        <taxon>Neoptera</taxon>
        <taxon>Endopterygota</taxon>
        <taxon>Lepidoptera</taxon>
        <taxon>Glossata</taxon>
        <taxon>Ditrysia</taxon>
        <taxon>Tineoidea</taxon>
        <taxon>Psychidae</taxon>
        <taxon>Oiketicinae</taxon>
        <taxon>Eumeta</taxon>
    </lineage>
</organism>
<protein>
    <submittedName>
        <fullName evidence="1">Uncharacterized protein</fullName>
    </submittedName>
</protein>
<proteinExistence type="predicted"/>
<evidence type="ECO:0000313" key="2">
    <source>
        <dbReference type="Proteomes" id="UP000299102"/>
    </source>
</evidence>
<sequence>MFDKNATYSLVSAVGVAARPFDRRLLSNAVDSTRKNQKVRICRGRAVPGASLASRRRRQKAVPCNARILYAPPFIKLYYTTSTPLSSSPNIGILIVDMFAAGFTFTERKSSENKVKLLSKKLGAPSGV</sequence>
<evidence type="ECO:0000313" key="1">
    <source>
        <dbReference type="EMBL" id="GBP89788.1"/>
    </source>
</evidence>
<dbReference type="EMBL" id="BGZK01002029">
    <property type="protein sequence ID" value="GBP89788.1"/>
    <property type="molecule type" value="Genomic_DNA"/>
</dbReference>
<dbReference type="Proteomes" id="UP000299102">
    <property type="component" value="Unassembled WGS sequence"/>
</dbReference>
<accession>A0A4C1ZPY3</accession>
<gene>
    <name evidence="1" type="ORF">EVAR_69672_1</name>
</gene>